<dbReference type="GO" id="GO:0003677">
    <property type="term" value="F:DNA binding"/>
    <property type="evidence" value="ECO:0007669"/>
    <property type="project" value="InterPro"/>
</dbReference>
<dbReference type="InterPro" id="IPR013325">
    <property type="entry name" value="RNA_pol_sigma_r2"/>
</dbReference>
<dbReference type="SUPFAM" id="SSF88946">
    <property type="entry name" value="Sigma2 domain of RNA polymerase sigma factors"/>
    <property type="match status" value="1"/>
</dbReference>
<feature type="domain" description="RNA polymerase sigma-70 region 2" evidence="5">
    <location>
        <begin position="13"/>
        <end position="76"/>
    </location>
</feature>
<dbReference type="Gene3D" id="1.10.1740.10">
    <property type="match status" value="1"/>
</dbReference>
<dbReference type="Proteomes" id="UP000319976">
    <property type="component" value="Chromosome"/>
</dbReference>
<evidence type="ECO:0000256" key="1">
    <source>
        <dbReference type="ARBA" id="ARBA00010641"/>
    </source>
</evidence>
<evidence type="ECO:0000313" key="7">
    <source>
        <dbReference type="EMBL" id="QDT65742.1"/>
    </source>
</evidence>
<dbReference type="NCBIfam" id="TIGR02937">
    <property type="entry name" value="sigma70-ECF"/>
    <property type="match status" value="1"/>
</dbReference>
<keyword evidence="3" id="KW-0731">Sigma factor</keyword>
<feature type="domain" description="RNA polymerase sigma factor 70 region 4 type 2" evidence="6">
    <location>
        <begin position="106"/>
        <end position="158"/>
    </location>
</feature>
<dbReference type="InterPro" id="IPR039425">
    <property type="entry name" value="RNA_pol_sigma-70-like"/>
</dbReference>
<evidence type="ECO:0000313" key="8">
    <source>
        <dbReference type="Proteomes" id="UP000319976"/>
    </source>
</evidence>
<reference evidence="7 8" key="1">
    <citation type="submission" date="2019-02" db="EMBL/GenBank/DDBJ databases">
        <title>Deep-cultivation of Planctomycetes and their phenomic and genomic characterization uncovers novel biology.</title>
        <authorList>
            <person name="Wiegand S."/>
            <person name="Jogler M."/>
            <person name="Boedeker C."/>
            <person name="Pinto D."/>
            <person name="Vollmers J."/>
            <person name="Rivas-Marin E."/>
            <person name="Kohn T."/>
            <person name="Peeters S.H."/>
            <person name="Heuer A."/>
            <person name="Rast P."/>
            <person name="Oberbeckmann S."/>
            <person name="Bunk B."/>
            <person name="Jeske O."/>
            <person name="Meyerdierks A."/>
            <person name="Storesund J.E."/>
            <person name="Kallscheuer N."/>
            <person name="Luecker S."/>
            <person name="Lage O.M."/>
            <person name="Pohl T."/>
            <person name="Merkel B.J."/>
            <person name="Hornburger P."/>
            <person name="Mueller R.-W."/>
            <person name="Bruemmer F."/>
            <person name="Labrenz M."/>
            <person name="Spormann A.M."/>
            <person name="Op den Camp H."/>
            <person name="Overmann J."/>
            <person name="Amann R."/>
            <person name="Jetten M.S.M."/>
            <person name="Mascher T."/>
            <person name="Medema M.H."/>
            <person name="Devos D.P."/>
            <person name="Kaster A.-K."/>
            <person name="Ovreas L."/>
            <person name="Rohde M."/>
            <person name="Galperin M.Y."/>
            <person name="Jogler C."/>
        </authorList>
    </citation>
    <scope>NUCLEOTIDE SEQUENCE [LARGE SCALE GENOMIC DNA]</scope>
    <source>
        <strain evidence="7 8">V22</strain>
    </source>
</reference>
<gene>
    <name evidence="7" type="primary">sigR_2</name>
    <name evidence="7" type="ORF">V22_30020</name>
</gene>
<protein>
    <submittedName>
        <fullName evidence="7">ECF RNA polymerase sigma factor SigR</fullName>
    </submittedName>
</protein>
<keyword evidence="2" id="KW-0805">Transcription regulation</keyword>
<keyword evidence="8" id="KW-1185">Reference proteome</keyword>
<organism evidence="7 8">
    <name type="scientific">Calycomorphotria hydatis</name>
    <dbReference type="NCBI Taxonomy" id="2528027"/>
    <lineage>
        <taxon>Bacteria</taxon>
        <taxon>Pseudomonadati</taxon>
        <taxon>Planctomycetota</taxon>
        <taxon>Planctomycetia</taxon>
        <taxon>Planctomycetales</taxon>
        <taxon>Planctomycetaceae</taxon>
        <taxon>Calycomorphotria</taxon>
    </lineage>
</organism>
<dbReference type="InterPro" id="IPR007627">
    <property type="entry name" value="RNA_pol_sigma70_r2"/>
</dbReference>
<keyword evidence="4" id="KW-0804">Transcription</keyword>
<evidence type="ECO:0000259" key="5">
    <source>
        <dbReference type="Pfam" id="PF04542"/>
    </source>
</evidence>
<dbReference type="GO" id="GO:0016987">
    <property type="term" value="F:sigma factor activity"/>
    <property type="evidence" value="ECO:0007669"/>
    <property type="project" value="UniProtKB-KW"/>
</dbReference>
<dbReference type="InterPro" id="IPR036388">
    <property type="entry name" value="WH-like_DNA-bd_sf"/>
</dbReference>
<dbReference type="Gene3D" id="1.10.10.10">
    <property type="entry name" value="Winged helix-like DNA-binding domain superfamily/Winged helix DNA-binding domain"/>
    <property type="match status" value="1"/>
</dbReference>
<evidence type="ECO:0000259" key="6">
    <source>
        <dbReference type="Pfam" id="PF08281"/>
    </source>
</evidence>
<dbReference type="AlphaFoldDB" id="A0A517TBI8"/>
<dbReference type="InterPro" id="IPR014284">
    <property type="entry name" value="RNA_pol_sigma-70_dom"/>
</dbReference>
<dbReference type="Pfam" id="PF08281">
    <property type="entry name" value="Sigma70_r4_2"/>
    <property type="match status" value="1"/>
</dbReference>
<dbReference type="KEGG" id="chya:V22_30020"/>
<dbReference type="InterPro" id="IPR013249">
    <property type="entry name" value="RNA_pol_sigma70_r4_t2"/>
</dbReference>
<accession>A0A517TBI8</accession>
<dbReference type="EMBL" id="CP036316">
    <property type="protein sequence ID" value="QDT65742.1"/>
    <property type="molecule type" value="Genomic_DNA"/>
</dbReference>
<evidence type="ECO:0000256" key="3">
    <source>
        <dbReference type="ARBA" id="ARBA00023082"/>
    </source>
</evidence>
<dbReference type="SUPFAM" id="SSF88659">
    <property type="entry name" value="Sigma3 and sigma4 domains of RNA polymerase sigma factors"/>
    <property type="match status" value="1"/>
</dbReference>
<dbReference type="Pfam" id="PF04542">
    <property type="entry name" value="Sigma70_r2"/>
    <property type="match status" value="1"/>
</dbReference>
<dbReference type="GO" id="GO:0006352">
    <property type="term" value="P:DNA-templated transcription initiation"/>
    <property type="evidence" value="ECO:0007669"/>
    <property type="project" value="InterPro"/>
</dbReference>
<proteinExistence type="inferred from homology"/>
<evidence type="ECO:0000256" key="4">
    <source>
        <dbReference type="ARBA" id="ARBA00023163"/>
    </source>
</evidence>
<dbReference type="PANTHER" id="PTHR43133:SF51">
    <property type="entry name" value="RNA POLYMERASE SIGMA FACTOR"/>
    <property type="match status" value="1"/>
</dbReference>
<dbReference type="PANTHER" id="PTHR43133">
    <property type="entry name" value="RNA POLYMERASE ECF-TYPE SIGMA FACTO"/>
    <property type="match status" value="1"/>
</dbReference>
<evidence type="ECO:0000256" key="2">
    <source>
        <dbReference type="ARBA" id="ARBA00023015"/>
    </source>
</evidence>
<comment type="similarity">
    <text evidence="1">Belongs to the sigma-70 factor family. ECF subfamily.</text>
</comment>
<name>A0A517TBI8_9PLAN</name>
<dbReference type="InterPro" id="IPR013324">
    <property type="entry name" value="RNA_pol_sigma_r3/r4-like"/>
</dbReference>
<sequence>MKERQFHEELSSVYARLHSLAVTFVANSTDADDVLQETCVLLWEKFDEYDNSKNFYRWAAGFLTNVVRRFFQKRRRSKQFAFSNEVLSRISHVRSGTEELLELRDEQLEKCLRRLTADQAELIWECYANDQKVVEYARAKRIAPNTVYSRLHRVRNELYRCVNNALGLKN</sequence>